<keyword evidence="3" id="KW-1185">Reference proteome</keyword>
<evidence type="ECO:0008006" key="4">
    <source>
        <dbReference type="Google" id="ProtNLM"/>
    </source>
</evidence>
<dbReference type="SUPFAM" id="SSF53474">
    <property type="entry name" value="alpha/beta-Hydrolases"/>
    <property type="match status" value="1"/>
</dbReference>
<organism evidence="2 3">
    <name type="scientific">Paenirhodobacter enshiensis</name>
    <dbReference type="NCBI Taxonomy" id="1105367"/>
    <lineage>
        <taxon>Bacteria</taxon>
        <taxon>Pseudomonadati</taxon>
        <taxon>Pseudomonadota</taxon>
        <taxon>Alphaproteobacteria</taxon>
        <taxon>Rhodobacterales</taxon>
        <taxon>Rhodobacter group</taxon>
        <taxon>Paenirhodobacter</taxon>
    </lineage>
</organism>
<feature type="transmembrane region" description="Helical" evidence="1">
    <location>
        <begin position="123"/>
        <end position="150"/>
    </location>
</feature>
<gene>
    <name evidence="2" type="ORF">CG50_06270</name>
</gene>
<dbReference type="InterPro" id="IPR029058">
    <property type="entry name" value="AB_hydrolase_fold"/>
</dbReference>
<dbReference type="EMBL" id="JFZB01000027">
    <property type="protein sequence ID" value="KFI25157.1"/>
    <property type="molecule type" value="Genomic_DNA"/>
</dbReference>
<accession>A0A086XT07</accession>
<evidence type="ECO:0000313" key="2">
    <source>
        <dbReference type="EMBL" id="KFI25157.1"/>
    </source>
</evidence>
<proteinExistence type="predicted"/>
<protein>
    <recommendedName>
        <fullName evidence="4">Alpha/beta hydrolase</fullName>
    </recommendedName>
</protein>
<name>A0A086XT07_9RHOB</name>
<evidence type="ECO:0000256" key="1">
    <source>
        <dbReference type="SAM" id="Phobius"/>
    </source>
</evidence>
<dbReference type="Gene3D" id="3.40.50.1820">
    <property type="entry name" value="alpha/beta hydrolase"/>
    <property type="match status" value="1"/>
</dbReference>
<dbReference type="STRING" id="1105367.CG50_06270"/>
<dbReference type="eggNOG" id="COG2327">
    <property type="taxonomic scope" value="Bacteria"/>
</dbReference>
<sequence length="314" mass="34600">MVSTDDARHAARAIALSGPADPALPPLMSPQAARPDAPFRALADHAALWFEPGRDVLIVTLDNLSTIDTPYPRPPWLRDRILAMGYSVLGVQSMAKDWYRNPDAEDLLRRLVSTGFFRRFHRVLFVGASMGGMGALVLARLVPGAMVLALSPQSTMAPDLVPFEHRFQWAARRTDWDGPGLRDAAGAIPDLGRVVVIYDARVIEDRLHAARLDGPNVVRVRIDHCTHEAIRVVMKCGALAPLIADVLAQGRPGPAFWRAMRARRGVRKWARAFMETVVAEGHPARIRAVAQVLLKQDDYLFAHKALAQLETPAT</sequence>
<keyword evidence="1" id="KW-1133">Transmembrane helix</keyword>
<keyword evidence="1" id="KW-0472">Membrane</keyword>
<dbReference type="RefSeq" id="WP_051909970.1">
    <property type="nucleotide sequence ID" value="NZ_JFZB01000027.1"/>
</dbReference>
<keyword evidence="1" id="KW-0812">Transmembrane</keyword>
<dbReference type="AlphaFoldDB" id="A0A086XT07"/>
<comment type="caution">
    <text evidence="2">The sequence shown here is derived from an EMBL/GenBank/DDBJ whole genome shotgun (WGS) entry which is preliminary data.</text>
</comment>
<dbReference type="OrthoDB" id="7843421at2"/>
<evidence type="ECO:0000313" key="3">
    <source>
        <dbReference type="Proteomes" id="UP000028824"/>
    </source>
</evidence>
<reference evidence="2 3" key="1">
    <citation type="submission" date="2014-03" db="EMBL/GenBank/DDBJ databases">
        <title>Genome of Paenirhodobacter enshiensis DW2-9.</title>
        <authorList>
            <person name="Wang D."/>
            <person name="Wang G."/>
        </authorList>
    </citation>
    <scope>NUCLEOTIDE SEQUENCE [LARGE SCALE GENOMIC DNA]</scope>
    <source>
        <strain evidence="2 3">DW2-9</strain>
    </source>
</reference>
<dbReference type="Proteomes" id="UP000028824">
    <property type="component" value="Unassembled WGS sequence"/>
</dbReference>